<keyword evidence="17" id="KW-0675">Receptor</keyword>
<dbReference type="Gene3D" id="2.40.170.20">
    <property type="entry name" value="TonB-dependent receptor, beta-barrel domain"/>
    <property type="match status" value="1"/>
</dbReference>
<dbReference type="Pfam" id="PF07715">
    <property type="entry name" value="Plug"/>
    <property type="match status" value="1"/>
</dbReference>
<keyword evidence="7" id="KW-0406">Ion transport</keyword>
<dbReference type="OrthoDB" id="127311at2"/>
<dbReference type="CDD" id="cd01347">
    <property type="entry name" value="ligand_gated_channel"/>
    <property type="match status" value="1"/>
</dbReference>
<dbReference type="Pfam" id="PF00593">
    <property type="entry name" value="TonB_dep_Rec_b-barrel"/>
    <property type="match status" value="1"/>
</dbReference>
<gene>
    <name evidence="17" type="ORF">UU9_00879</name>
</gene>
<dbReference type="STRING" id="1163408.UU9_00879"/>
<dbReference type="InterPro" id="IPR039426">
    <property type="entry name" value="TonB-dep_rcpt-like"/>
</dbReference>
<dbReference type="PANTHER" id="PTHR32552:SF81">
    <property type="entry name" value="TONB-DEPENDENT OUTER MEMBRANE RECEPTOR"/>
    <property type="match status" value="1"/>
</dbReference>
<dbReference type="GO" id="GO:0009279">
    <property type="term" value="C:cell outer membrane"/>
    <property type="evidence" value="ECO:0007669"/>
    <property type="project" value="UniProtKB-SubCell"/>
</dbReference>
<feature type="compositionally biased region" description="Low complexity" evidence="13">
    <location>
        <begin position="36"/>
        <end position="59"/>
    </location>
</feature>
<comment type="similarity">
    <text evidence="11 12">Belongs to the TonB-dependent receptor family.</text>
</comment>
<keyword evidence="5 11" id="KW-0812">Transmembrane</keyword>
<organism evidence="17 18">
    <name type="scientific">Rhodanobacter fulvus Jip2</name>
    <dbReference type="NCBI Taxonomy" id="1163408"/>
    <lineage>
        <taxon>Bacteria</taxon>
        <taxon>Pseudomonadati</taxon>
        <taxon>Pseudomonadota</taxon>
        <taxon>Gammaproteobacteria</taxon>
        <taxon>Lysobacterales</taxon>
        <taxon>Rhodanobacteraceae</taxon>
        <taxon>Rhodanobacter</taxon>
    </lineage>
</organism>
<evidence type="ECO:0000256" key="14">
    <source>
        <dbReference type="SAM" id="SignalP"/>
    </source>
</evidence>
<evidence type="ECO:0000256" key="4">
    <source>
        <dbReference type="ARBA" id="ARBA00022496"/>
    </source>
</evidence>
<keyword evidence="4" id="KW-0410">Iron transport</keyword>
<evidence type="ECO:0000256" key="6">
    <source>
        <dbReference type="ARBA" id="ARBA00023004"/>
    </source>
</evidence>
<evidence type="ECO:0000256" key="7">
    <source>
        <dbReference type="ARBA" id="ARBA00023065"/>
    </source>
</evidence>
<feature type="signal peptide" evidence="14">
    <location>
        <begin position="1"/>
        <end position="28"/>
    </location>
</feature>
<evidence type="ECO:0000256" key="5">
    <source>
        <dbReference type="ARBA" id="ARBA00022692"/>
    </source>
</evidence>
<evidence type="ECO:0000256" key="11">
    <source>
        <dbReference type="PROSITE-ProRule" id="PRU01360"/>
    </source>
</evidence>
<dbReference type="InterPro" id="IPR012910">
    <property type="entry name" value="Plug_dom"/>
</dbReference>
<evidence type="ECO:0000256" key="2">
    <source>
        <dbReference type="ARBA" id="ARBA00022448"/>
    </source>
</evidence>
<accession>I4VZX5</accession>
<dbReference type="PROSITE" id="PS52016">
    <property type="entry name" value="TONB_DEPENDENT_REC_3"/>
    <property type="match status" value="1"/>
</dbReference>
<evidence type="ECO:0000256" key="10">
    <source>
        <dbReference type="ARBA" id="ARBA00023237"/>
    </source>
</evidence>
<keyword evidence="8 12" id="KW-0798">TonB box</keyword>
<protein>
    <submittedName>
        <fullName evidence="17">TonB-dependent receptor</fullName>
    </submittedName>
</protein>
<keyword evidence="6" id="KW-0408">Iron</keyword>
<feature type="domain" description="TonB-dependent receptor plug" evidence="16">
    <location>
        <begin position="83"/>
        <end position="195"/>
    </location>
</feature>
<evidence type="ECO:0000256" key="9">
    <source>
        <dbReference type="ARBA" id="ARBA00023136"/>
    </source>
</evidence>
<feature type="domain" description="TonB-dependent receptor-like beta-barrel" evidence="15">
    <location>
        <begin position="323"/>
        <end position="733"/>
    </location>
</feature>
<feature type="chain" id="PRO_5003696653" evidence="14">
    <location>
        <begin position="29"/>
        <end position="772"/>
    </location>
</feature>
<evidence type="ECO:0000313" key="18">
    <source>
        <dbReference type="Proteomes" id="UP000004210"/>
    </source>
</evidence>
<evidence type="ECO:0000256" key="1">
    <source>
        <dbReference type="ARBA" id="ARBA00004571"/>
    </source>
</evidence>
<keyword evidence="10 11" id="KW-0998">Cell outer membrane</keyword>
<dbReference type="PANTHER" id="PTHR32552">
    <property type="entry name" value="FERRICHROME IRON RECEPTOR-RELATED"/>
    <property type="match status" value="1"/>
</dbReference>
<evidence type="ECO:0000256" key="13">
    <source>
        <dbReference type="SAM" id="MobiDB-lite"/>
    </source>
</evidence>
<feature type="region of interest" description="Disordered" evidence="13">
    <location>
        <begin position="36"/>
        <end position="68"/>
    </location>
</feature>
<keyword evidence="14" id="KW-0732">Signal</keyword>
<proteinExistence type="inferred from homology"/>
<evidence type="ECO:0000256" key="8">
    <source>
        <dbReference type="ARBA" id="ARBA00023077"/>
    </source>
</evidence>
<dbReference type="SUPFAM" id="SSF56935">
    <property type="entry name" value="Porins"/>
    <property type="match status" value="1"/>
</dbReference>
<dbReference type="GO" id="GO:0006826">
    <property type="term" value="P:iron ion transport"/>
    <property type="evidence" value="ECO:0007669"/>
    <property type="project" value="UniProtKB-KW"/>
</dbReference>
<evidence type="ECO:0000256" key="3">
    <source>
        <dbReference type="ARBA" id="ARBA00022452"/>
    </source>
</evidence>
<dbReference type="Proteomes" id="UP000004210">
    <property type="component" value="Unassembled WGS sequence"/>
</dbReference>
<evidence type="ECO:0000259" key="16">
    <source>
        <dbReference type="Pfam" id="PF07715"/>
    </source>
</evidence>
<comment type="caution">
    <text evidence="17">The sequence shown here is derived from an EMBL/GenBank/DDBJ whole genome shotgun (WGS) entry which is preliminary data.</text>
</comment>
<dbReference type="eggNOG" id="COG4771">
    <property type="taxonomic scope" value="Bacteria"/>
</dbReference>
<dbReference type="AlphaFoldDB" id="I4VZX5"/>
<dbReference type="EMBL" id="AJXU01000005">
    <property type="protein sequence ID" value="EIL92766.1"/>
    <property type="molecule type" value="Genomic_DNA"/>
</dbReference>
<evidence type="ECO:0000256" key="12">
    <source>
        <dbReference type="RuleBase" id="RU003357"/>
    </source>
</evidence>
<comment type="subcellular location">
    <subcellularLocation>
        <location evidence="1 11">Cell outer membrane</location>
        <topology evidence="1 11">Multi-pass membrane protein</topology>
    </subcellularLocation>
</comment>
<keyword evidence="3 11" id="KW-1134">Transmembrane beta strand</keyword>
<dbReference type="InterPro" id="IPR000531">
    <property type="entry name" value="Beta-barrel_TonB"/>
</dbReference>
<dbReference type="InterPro" id="IPR036942">
    <property type="entry name" value="Beta-barrel_TonB_sf"/>
</dbReference>
<dbReference type="PATRIC" id="fig|1163408.3.peg.182"/>
<keyword evidence="18" id="KW-1185">Reference proteome</keyword>
<keyword evidence="2 11" id="KW-0813">Transport</keyword>
<keyword evidence="9 11" id="KW-0472">Membrane</keyword>
<name>I4VZX5_9GAMM</name>
<sequence>MELHHPYRSRRISMAVALALLMPVAAWGQPLAGNEAGVAGAGAAQGDPETAPAAEQAPTSSGDASTTNLGTVMVTANKRSERLQDVPMAVSAVSGSDLQRQSARSFSDYASRVPGLNIVSQGPGQTQLTLRGVTSGANTPNATVGTYIDDTPYGSSTVYSAGSVLTPDIDPDDLERIEVLRGPQGTLYGSNTLGGLLKFVTVKPDSTAVAGRLSVGASSVSGGEGGMDSHAMFNVPLIKDALALRVNAYARHDPGYIDNVATGEKDVNDAEVRGGRAQLMWTPSEAFSLRLSALAQNLHGKALANGGVDVDPLTLKPLYGDLKQSRAPGTGNFGVRYRLYDASINADFGWSQFVSVSSYSTLDRQANPDATVAYGPIVNPALGLDNGGYSINGPVTLGKFTQELRLQSRADQVLEWRAGVFYTREHTTNQQDVLSFDATTGEPIALPFTLGHIAVGPATFTEWAGYGDITWHATSQFSLLLGARYTHDRTTFNQSGTGILVGDSDFTIKGSDSPTTFLLNPSFKFSDDLMAYVRIASGYRPGGPNVGVPPGLGAPETFGPDKLVSYELGLKSTMLDKRMTFDVAAFYIDWDKIQLTSFAGGFSFLGNGGKARSQGVEASWQYAAAPGLVLSANATWTDAELTADTPPGLYGYKGDALPWVPKWNAHVGIDYDFPLAGAWSGFVGGSYSHVGERKTDFQAVPGPRFDAPGYNGVDLRAGVNIANWTLKAYVKNLTDDRGISSMASETTDPLGSPFGVVYVTPRTVGLSASVSF</sequence>
<reference evidence="17 18" key="1">
    <citation type="journal article" date="2012" name="J. Bacteriol.">
        <title>Genome sequences for six rhodanobacter strains, isolated from soils and the terrestrial subsurface, with variable denitrification capabilities.</title>
        <authorList>
            <person name="Kostka J.E."/>
            <person name="Green S.J."/>
            <person name="Rishishwar L."/>
            <person name="Prakash O."/>
            <person name="Katz L.S."/>
            <person name="Marino-Ramirez L."/>
            <person name="Jordan I.K."/>
            <person name="Munk C."/>
            <person name="Ivanova N."/>
            <person name="Mikhailova N."/>
            <person name="Watson D.B."/>
            <person name="Brown S.D."/>
            <person name="Palumbo A.V."/>
            <person name="Brooks S.C."/>
        </authorList>
    </citation>
    <scope>NUCLEOTIDE SEQUENCE [LARGE SCALE GENOMIC DNA]</scope>
    <source>
        <strain evidence="18">Jip2T</strain>
    </source>
</reference>
<evidence type="ECO:0000259" key="15">
    <source>
        <dbReference type="Pfam" id="PF00593"/>
    </source>
</evidence>
<evidence type="ECO:0000313" key="17">
    <source>
        <dbReference type="EMBL" id="EIL92766.1"/>
    </source>
</evidence>
<dbReference type="RefSeq" id="WP_007079818.1">
    <property type="nucleotide sequence ID" value="NZ_AJXU01000005.1"/>
</dbReference>